<protein>
    <submittedName>
        <fullName evidence="1">Uncharacterized protein</fullName>
    </submittedName>
</protein>
<dbReference type="EMBL" id="JACIJF010000013">
    <property type="protein sequence ID" value="MBB5712186.1"/>
    <property type="molecule type" value="Genomic_DNA"/>
</dbReference>
<proteinExistence type="predicted"/>
<sequence length="79" mass="8519">MPEHIKQAVETMHTLLGKAKLKRRDGAAPSAQAGATSMHCRGFAMPFSLPLAALNRFLTTLSGSLRPVHQLAKLEPPCI</sequence>
<evidence type="ECO:0000313" key="1">
    <source>
        <dbReference type="EMBL" id="MBB5712186.1"/>
    </source>
</evidence>
<dbReference type="AlphaFoldDB" id="A0A840YP03"/>
<keyword evidence="2" id="KW-1185">Reference proteome</keyword>
<gene>
    <name evidence="1" type="ORF">FHT02_003443</name>
</gene>
<comment type="caution">
    <text evidence="1">The sequence shown here is derived from an EMBL/GenBank/DDBJ whole genome shotgun (WGS) entry which is preliminary data.</text>
</comment>
<reference evidence="1 2" key="1">
    <citation type="submission" date="2020-08" db="EMBL/GenBank/DDBJ databases">
        <title>Genomic Encyclopedia of Type Strains, Phase IV (KMG-IV): sequencing the most valuable type-strain genomes for metagenomic binning, comparative biology and taxonomic classification.</title>
        <authorList>
            <person name="Goeker M."/>
        </authorList>
    </citation>
    <scope>NUCLEOTIDE SEQUENCE [LARGE SCALE GENOMIC DNA]</scope>
    <source>
        <strain evidence="1 2">DSM 26736</strain>
    </source>
</reference>
<evidence type="ECO:0000313" key="2">
    <source>
        <dbReference type="Proteomes" id="UP000527143"/>
    </source>
</evidence>
<accession>A0A840YP03</accession>
<dbReference type="Proteomes" id="UP000527143">
    <property type="component" value="Unassembled WGS sequence"/>
</dbReference>
<name>A0A840YP03_9SPHN</name>
<organism evidence="1 2">
    <name type="scientific">Sphingomonas xinjiangensis</name>
    <dbReference type="NCBI Taxonomy" id="643568"/>
    <lineage>
        <taxon>Bacteria</taxon>
        <taxon>Pseudomonadati</taxon>
        <taxon>Pseudomonadota</taxon>
        <taxon>Alphaproteobacteria</taxon>
        <taxon>Sphingomonadales</taxon>
        <taxon>Sphingomonadaceae</taxon>
        <taxon>Sphingomonas</taxon>
    </lineage>
</organism>